<sequence>MLTEKFLEVLKHEGVFSIVTCADNVAHIDNTWNSYIRITEDGKLLIPAAGMHTTETNMAANNLIKMTTGTKEVQGNHGPGAGHYLEGTGELIFDGPIYDATFAEFPFIRAVLVITPTFIKQTV</sequence>
<accession>A0A5R8QDR6</accession>
<proteinExistence type="predicted"/>
<evidence type="ECO:0000313" key="1">
    <source>
        <dbReference type="EMBL" id="TLG75397.1"/>
    </source>
</evidence>
<keyword evidence="2" id="KW-1185">Reference proteome</keyword>
<dbReference type="AlphaFoldDB" id="A0A5R8QDR6"/>
<name>A0A5R8QDR6_9FIRM</name>
<evidence type="ECO:0000313" key="2">
    <source>
        <dbReference type="Proteomes" id="UP000306912"/>
    </source>
</evidence>
<dbReference type="RefSeq" id="WP_138190604.1">
    <property type="nucleotide sequence ID" value="NZ_VBWP01000003.1"/>
</dbReference>
<organism evidence="1 2">
    <name type="scientific">Culicoidibacter larvae</name>
    <dbReference type="NCBI Taxonomy" id="2579976"/>
    <lineage>
        <taxon>Bacteria</taxon>
        <taxon>Bacillati</taxon>
        <taxon>Bacillota</taxon>
        <taxon>Culicoidibacteria</taxon>
        <taxon>Culicoidibacterales</taxon>
        <taxon>Culicoidibacteraceae</taxon>
        <taxon>Culicoidibacter</taxon>
    </lineage>
</organism>
<dbReference type="InterPro" id="IPR012349">
    <property type="entry name" value="Split_barrel_FMN-bd"/>
</dbReference>
<dbReference type="SUPFAM" id="SSF50475">
    <property type="entry name" value="FMN-binding split barrel"/>
    <property type="match status" value="1"/>
</dbReference>
<reference evidence="1 2" key="1">
    <citation type="submission" date="2019-05" db="EMBL/GenBank/DDBJ databases">
        <title>Culicoidintestinum kansasii gen. nov., sp. nov. from the gastrointestinal tract of the biting midge, Culicoides sonorensis.</title>
        <authorList>
            <person name="Neupane S."/>
            <person name="Ghosh A."/>
            <person name="Gunther S."/>
            <person name="Martin K."/>
            <person name="Zurek L."/>
        </authorList>
    </citation>
    <scope>NUCLEOTIDE SEQUENCE [LARGE SCALE GENOMIC DNA]</scope>
    <source>
        <strain evidence="1 2">CS-1</strain>
    </source>
</reference>
<dbReference type="InParanoid" id="A0A5R8QDR6"/>
<protein>
    <submittedName>
        <fullName evidence="1">FMN-binding protein</fullName>
    </submittedName>
</protein>
<dbReference type="OrthoDB" id="595289at2"/>
<comment type="caution">
    <text evidence="1">The sequence shown here is derived from an EMBL/GenBank/DDBJ whole genome shotgun (WGS) entry which is preliminary data.</text>
</comment>
<dbReference type="Gene3D" id="2.30.110.10">
    <property type="entry name" value="Electron Transport, Fmn-binding Protein, Chain A"/>
    <property type="match status" value="1"/>
</dbReference>
<dbReference type="EMBL" id="VBWP01000003">
    <property type="protein sequence ID" value="TLG75397.1"/>
    <property type="molecule type" value="Genomic_DNA"/>
</dbReference>
<gene>
    <name evidence="1" type="ORF">FEZ08_04935</name>
</gene>
<dbReference type="Proteomes" id="UP000306912">
    <property type="component" value="Unassembled WGS sequence"/>
</dbReference>